<dbReference type="EMBL" id="CP002656">
    <property type="protein sequence ID" value="AEB94335.1"/>
    <property type="molecule type" value="Genomic_DNA"/>
</dbReference>
<evidence type="ECO:0000256" key="10">
    <source>
        <dbReference type="PROSITE-ProRule" id="PRU00703"/>
    </source>
</evidence>
<dbReference type="InterPro" id="IPR038770">
    <property type="entry name" value="Na+/solute_symporter_sf"/>
</dbReference>
<keyword evidence="5 11" id="KW-1133">Transmembrane helix</keyword>
<evidence type="ECO:0000256" key="11">
    <source>
        <dbReference type="SAM" id="Phobius"/>
    </source>
</evidence>
<keyword evidence="6" id="KW-0915">Sodium</keyword>
<dbReference type="KEGG" id="mcn:Mcup_0226"/>
<evidence type="ECO:0000256" key="6">
    <source>
        <dbReference type="ARBA" id="ARBA00023053"/>
    </source>
</evidence>
<dbReference type="PROSITE" id="PS51371">
    <property type="entry name" value="CBS"/>
    <property type="match status" value="1"/>
</dbReference>
<gene>
    <name evidence="13" type="ordered locus">Mcup_0226</name>
</gene>
<dbReference type="GO" id="GO:0006814">
    <property type="term" value="P:sodium ion transport"/>
    <property type="evidence" value="ECO:0007669"/>
    <property type="project" value="UniProtKB-KW"/>
</dbReference>
<evidence type="ECO:0000256" key="4">
    <source>
        <dbReference type="ARBA" id="ARBA00022692"/>
    </source>
</evidence>
<feature type="transmembrane region" description="Helical" evidence="11">
    <location>
        <begin position="261"/>
        <end position="279"/>
    </location>
</feature>
<feature type="transmembrane region" description="Helical" evidence="11">
    <location>
        <begin position="24"/>
        <end position="44"/>
    </location>
</feature>
<evidence type="ECO:0000256" key="2">
    <source>
        <dbReference type="ARBA" id="ARBA00022448"/>
    </source>
</evidence>
<evidence type="ECO:0000256" key="5">
    <source>
        <dbReference type="ARBA" id="ARBA00022989"/>
    </source>
</evidence>
<sequence>MNVVTSSLLYIGIMLVSAKLMEEGFSRLGLTPFVGAILIGLILGRGVLNVISLNDVISFVTSLGIIFLLFLAGAEEFGDSMELTPRILVSSLILTIVPFIVVFLFLTLIGVSNPLTVTFPLIMTSVGPMTRLLMDTGLVRSDTGRKLFYQGTLVEIISVIVFAIVSKPASLYSLIREALEIVVLFSIILFVGPKLSRLLEEIESFIKVREVELAFLLTVIMVTGYVSEIFGFNSAIAALFLGFLLRDYLGDRPDLKEKMHGLTYGFFEPLFFVSIGLYFAPLNLYITTIGLLLFVLILSTKFLSGYLTGFIVKMDGIVNGLGVSSKGGVDASLLISAFVLGELSQTEYSYSALSITLMSLTIPLIFKLKVRGIGVEEKKKPKFYEKLGSLSTITPLYATMDSSLREIINMITERGARAIVVVDECLHPIGLITVQQLLEIDPSYYSVYKARDLELKDLVIMEENRRVIDALRKFRATETAVIAVVDKNGKLVQTIYERELLRVLNSL</sequence>
<accession>F4FYU6</accession>
<feature type="transmembrane region" description="Helical" evidence="11">
    <location>
        <begin position="56"/>
        <end position="75"/>
    </location>
</feature>
<dbReference type="PANTHER" id="PTHR43562">
    <property type="entry name" value="NAPA-TYPE SODIUM/HYDROGEN ANTIPORTER"/>
    <property type="match status" value="1"/>
</dbReference>
<dbReference type="PATRIC" id="fig|1006006.8.peg.227"/>
<keyword evidence="10" id="KW-0129">CBS domain</keyword>
<evidence type="ECO:0000259" key="12">
    <source>
        <dbReference type="PROSITE" id="PS51371"/>
    </source>
</evidence>
<dbReference type="GeneID" id="10492421"/>
<keyword evidence="4 11" id="KW-0812">Transmembrane</keyword>
<dbReference type="Pfam" id="PF00571">
    <property type="entry name" value="CBS"/>
    <property type="match status" value="2"/>
</dbReference>
<organism evidence="13 14">
    <name type="scientific">Metallosphaera cuprina (strain Ar-4)</name>
    <dbReference type="NCBI Taxonomy" id="1006006"/>
    <lineage>
        <taxon>Archaea</taxon>
        <taxon>Thermoproteota</taxon>
        <taxon>Thermoprotei</taxon>
        <taxon>Sulfolobales</taxon>
        <taxon>Sulfolobaceae</taxon>
        <taxon>Metallosphaera</taxon>
    </lineage>
</organism>
<evidence type="ECO:0000313" key="14">
    <source>
        <dbReference type="Proteomes" id="UP000007812"/>
    </source>
</evidence>
<protein>
    <submittedName>
        <fullName evidence="13">Sodium/hydrogen exchanger</fullName>
    </submittedName>
</protein>
<dbReference type="SUPFAM" id="SSF54631">
    <property type="entry name" value="CBS-domain pair"/>
    <property type="match status" value="1"/>
</dbReference>
<evidence type="ECO:0000313" key="13">
    <source>
        <dbReference type="EMBL" id="AEB94335.1"/>
    </source>
</evidence>
<dbReference type="Gene3D" id="3.10.580.10">
    <property type="entry name" value="CBS-domain"/>
    <property type="match status" value="1"/>
</dbReference>
<dbReference type="SMART" id="SM00116">
    <property type="entry name" value="CBS"/>
    <property type="match status" value="2"/>
</dbReference>
<feature type="transmembrane region" description="Helical" evidence="11">
    <location>
        <begin position="213"/>
        <end position="241"/>
    </location>
</feature>
<comment type="subcellular location">
    <subcellularLocation>
        <location evidence="1">Membrane</location>
        <topology evidence="1">Multi-pass membrane protein</topology>
    </subcellularLocation>
</comment>
<dbReference type="RefSeq" id="WP_013736835.1">
    <property type="nucleotide sequence ID" value="NC_015435.1"/>
</dbReference>
<dbReference type="GO" id="GO:0016020">
    <property type="term" value="C:membrane"/>
    <property type="evidence" value="ECO:0007669"/>
    <property type="project" value="UniProtKB-SubCell"/>
</dbReference>
<dbReference type="InterPro" id="IPR046342">
    <property type="entry name" value="CBS_dom_sf"/>
</dbReference>
<evidence type="ECO:0000256" key="3">
    <source>
        <dbReference type="ARBA" id="ARBA00022449"/>
    </source>
</evidence>
<evidence type="ECO:0000256" key="1">
    <source>
        <dbReference type="ARBA" id="ARBA00004141"/>
    </source>
</evidence>
<feature type="transmembrane region" description="Helical" evidence="11">
    <location>
        <begin position="87"/>
        <end position="109"/>
    </location>
</feature>
<feature type="transmembrane region" description="Helical" evidence="11">
    <location>
        <begin position="171"/>
        <end position="192"/>
    </location>
</feature>
<evidence type="ECO:0000256" key="8">
    <source>
        <dbReference type="ARBA" id="ARBA00023136"/>
    </source>
</evidence>
<proteinExistence type="predicted"/>
<keyword evidence="2" id="KW-0813">Transport</keyword>
<reference evidence="13 14" key="1">
    <citation type="journal article" date="2011" name="J. Bacteriol.">
        <title>Complete genome sequence of Metallosphaera cuprina, a metal sulfide-oxidizing archaeon from a hot spring.</title>
        <authorList>
            <person name="Liu L.J."/>
            <person name="You X.Y."/>
            <person name="Zheng H."/>
            <person name="Wang S."/>
            <person name="Jiang C.Y."/>
            <person name="Liu S.J."/>
        </authorList>
    </citation>
    <scope>NUCLEOTIDE SEQUENCE [LARGE SCALE GENOMIC DNA]</scope>
    <source>
        <strain evidence="13 14">Ar-4</strain>
    </source>
</reference>
<dbReference type="GO" id="GO:1902600">
    <property type="term" value="P:proton transmembrane transport"/>
    <property type="evidence" value="ECO:0007669"/>
    <property type="project" value="InterPro"/>
</dbReference>
<dbReference type="InterPro" id="IPR006153">
    <property type="entry name" value="Cation/H_exchanger_TM"/>
</dbReference>
<keyword evidence="7" id="KW-0406">Ion transport</keyword>
<dbReference type="STRING" id="1006006.Mcup_0226"/>
<dbReference type="eggNOG" id="arCOG01956">
    <property type="taxonomic scope" value="Archaea"/>
</dbReference>
<name>F4FYU6_METCR</name>
<dbReference type="OrthoDB" id="12029at2157"/>
<keyword evidence="14" id="KW-1185">Reference proteome</keyword>
<dbReference type="GO" id="GO:0015297">
    <property type="term" value="F:antiporter activity"/>
    <property type="evidence" value="ECO:0007669"/>
    <property type="project" value="UniProtKB-KW"/>
</dbReference>
<feature type="transmembrane region" description="Helical" evidence="11">
    <location>
        <begin position="146"/>
        <end position="165"/>
    </location>
</feature>
<keyword evidence="9" id="KW-0739">Sodium transport</keyword>
<dbReference type="Pfam" id="PF00999">
    <property type="entry name" value="Na_H_Exchanger"/>
    <property type="match status" value="1"/>
</dbReference>
<keyword evidence="3" id="KW-0050">Antiport</keyword>
<feature type="domain" description="CBS" evidence="12">
    <location>
        <begin position="390"/>
        <end position="453"/>
    </location>
</feature>
<dbReference type="InterPro" id="IPR000644">
    <property type="entry name" value="CBS_dom"/>
</dbReference>
<dbReference type="Proteomes" id="UP000007812">
    <property type="component" value="Chromosome"/>
</dbReference>
<dbReference type="PANTHER" id="PTHR43562:SF3">
    <property type="entry name" value="SODIUM ION_PROTON EXCHANGER (EUROFUNG)"/>
    <property type="match status" value="1"/>
</dbReference>
<evidence type="ECO:0000256" key="9">
    <source>
        <dbReference type="ARBA" id="ARBA00023201"/>
    </source>
</evidence>
<feature type="transmembrane region" description="Helical" evidence="11">
    <location>
        <begin position="291"/>
        <end position="312"/>
    </location>
</feature>
<dbReference type="AlphaFoldDB" id="F4FYU6"/>
<dbReference type="HOGENOM" id="CLU_541436_0_0_2"/>
<keyword evidence="8 11" id="KW-0472">Membrane</keyword>
<evidence type="ECO:0000256" key="7">
    <source>
        <dbReference type="ARBA" id="ARBA00023065"/>
    </source>
</evidence>
<dbReference type="Gene3D" id="1.20.1530.20">
    <property type="match status" value="1"/>
</dbReference>